<sequence length="162" mass="18847">MSINKNKRKPKKDSMMQIINRYSHNPKACVGYFFNMKWPTGFYCEKCGCVHYYFLENRNVFECAKCGHQHYLFAGTIFQDNKLPLFKLILGLYLFFSANKGCSAVETASQLDVNYKTALKLCRKCRILMTLSNSEKILDSMYYEADTIYIGAKTDEKPRNGY</sequence>
<dbReference type="EMBL" id="CACRTE010000034">
    <property type="protein sequence ID" value="VYT42695.1"/>
    <property type="molecule type" value="Genomic_DNA"/>
</dbReference>
<accession>A0A6N2WJN3</accession>
<dbReference type="InterPro" id="IPR024442">
    <property type="entry name" value="Transposase_Zn_ribbon"/>
</dbReference>
<gene>
    <name evidence="2" type="ORF">CILFYP12_00071</name>
</gene>
<dbReference type="RefSeq" id="WP_256197572.1">
    <property type="nucleotide sequence ID" value="NZ_CACRTE010000034.1"/>
</dbReference>
<evidence type="ECO:0000313" key="2">
    <source>
        <dbReference type="EMBL" id="VYT42695.1"/>
    </source>
</evidence>
<dbReference type="AlphaFoldDB" id="A0A6N2WJN3"/>
<evidence type="ECO:0000259" key="1">
    <source>
        <dbReference type="Pfam" id="PF12760"/>
    </source>
</evidence>
<proteinExistence type="predicted"/>
<protein>
    <submittedName>
        <fullName evidence="2">Transposase zinc-ribbon domain protein</fullName>
    </submittedName>
</protein>
<feature type="domain" description="Transposase zinc-ribbon" evidence="1">
    <location>
        <begin position="28"/>
        <end position="69"/>
    </location>
</feature>
<reference evidence="2" key="1">
    <citation type="submission" date="2019-11" db="EMBL/GenBank/DDBJ databases">
        <authorList>
            <person name="Feng L."/>
        </authorList>
    </citation>
    <scope>NUCLEOTIDE SEQUENCE</scope>
    <source>
        <strain evidence="2">CinnocuumLFYP12</strain>
    </source>
</reference>
<dbReference type="Pfam" id="PF12760">
    <property type="entry name" value="Zn_ribbon_IS1595"/>
    <property type="match status" value="1"/>
</dbReference>
<organism evidence="2">
    <name type="scientific">Clostridium innocuum</name>
    <dbReference type="NCBI Taxonomy" id="1522"/>
    <lineage>
        <taxon>Bacteria</taxon>
        <taxon>Bacillati</taxon>
        <taxon>Bacillota</taxon>
        <taxon>Clostridia</taxon>
        <taxon>Eubacteriales</taxon>
        <taxon>Clostridiaceae</taxon>
        <taxon>Clostridium</taxon>
    </lineage>
</organism>
<name>A0A6N2WJN3_CLOIN</name>